<dbReference type="GO" id="GO:0140662">
    <property type="term" value="F:ATP-dependent protein folding chaperone"/>
    <property type="evidence" value="ECO:0007669"/>
    <property type="project" value="InterPro"/>
</dbReference>
<keyword evidence="3 5" id="KW-0067">ATP-binding</keyword>
<name>A0A2W5T6Z1_9BACT</name>
<dbReference type="GO" id="GO:0005524">
    <property type="term" value="F:ATP binding"/>
    <property type="evidence" value="ECO:0007669"/>
    <property type="project" value="UniProtKB-KW"/>
</dbReference>
<dbReference type="Pfam" id="PF00012">
    <property type="entry name" value="HSP70"/>
    <property type="match status" value="1"/>
</dbReference>
<dbReference type="PROSITE" id="PS00297">
    <property type="entry name" value="HSP70_1"/>
    <property type="match status" value="1"/>
</dbReference>
<dbReference type="AlphaFoldDB" id="A0A2W5T6Z1"/>
<dbReference type="PANTHER" id="PTHR19375">
    <property type="entry name" value="HEAT SHOCK PROTEIN 70KDA"/>
    <property type="match status" value="1"/>
</dbReference>
<evidence type="ECO:0000313" key="6">
    <source>
        <dbReference type="EMBL" id="PZR10782.1"/>
    </source>
</evidence>
<dbReference type="InterPro" id="IPR029047">
    <property type="entry name" value="HSP70_peptide-bd_sf"/>
</dbReference>
<dbReference type="PROSITE" id="PS00329">
    <property type="entry name" value="HSP70_2"/>
    <property type="match status" value="1"/>
</dbReference>
<dbReference type="FunFam" id="3.90.640.10:FF:000003">
    <property type="entry name" value="Molecular chaperone DnaK"/>
    <property type="match status" value="1"/>
</dbReference>
<dbReference type="PROSITE" id="PS01036">
    <property type="entry name" value="HSP70_3"/>
    <property type="match status" value="1"/>
</dbReference>
<evidence type="ECO:0000256" key="3">
    <source>
        <dbReference type="ARBA" id="ARBA00022840"/>
    </source>
</evidence>
<dbReference type="Proteomes" id="UP000249061">
    <property type="component" value="Unassembled WGS sequence"/>
</dbReference>
<evidence type="ECO:0000313" key="7">
    <source>
        <dbReference type="Proteomes" id="UP000249061"/>
    </source>
</evidence>
<dbReference type="InterPro" id="IPR018181">
    <property type="entry name" value="Heat_shock_70_CS"/>
</dbReference>
<keyword evidence="2 5" id="KW-0547">Nucleotide-binding</keyword>
<gene>
    <name evidence="6" type="ORF">DI536_19095</name>
</gene>
<dbReference type="SUPFAM" id="SSF100920">
    <property type="entry name" value="Heat shock protein 70kD (HSP70), peptide-binding domain"/>
    <property type="match status" value="1"/>
</dbReference>
<comment type="caution">
    <text evidence="6">The sequence shown here is derived from an EMBL/GenBank/DDBJ whole genome shotgun (WGS) entry which is preliminary data.</text>
</comment>
<dbReference type="InterPro" id="IPR013126">
    <property type="entry name" value="Hsp_70_fam"/>
</dbReference>
<dbReference type="InterPro" id="IPR043129">
    <property type="entry name" value="ATPase_NBD"/>
</dbReference>
<dbReference type="Gene3D" id="3.90.640.10">
    <property type="entry name" value="Actin, Chain A, domain 4"/>
    <property type="match status" value="1"/>
</dbReference>
<evidence type="ECO:0000256" key="5">
    <source>
        <dbReference type="RuleBase" id="RU003322"/>
    </source>
</evidence>
<dbReference type="EMBL" id="QFQP01000016">
    <property type="protein sequence ID" value="PZR10782.1"/>
    <property type="molecule type" value="Genomic_DNA"/>
</dbReference>
<proteinExistence type="inferred from homology"/>
<reference evidence="6 7" key="1">
    <citation type="submission" date="2017-08" db="EMBL/GenBank/DDBJ databases">
        <title>Infants hospitalized years apart are colonized by the same room-sourced microbial strains.</title>
        <authorList>
            <person name="Brooks B."/>
            <person name="Olm M.R."/>
            <person name="Firek B.A."/>
            <person name="Baker R."/>
            <person name="Thomas B.C."/>
            <person name="Morowitz M.J."/>
            <person name="Banfield J.F."/>
        </authorList>
    </citation>
    <scope>NUCLEOTIDE SEQUENCE [LARGE SCALE GENOMIC DNA]</scope>
    <source>
        <strain evidence="6">S2_003_000_R2_14</strain>
    </source>
</reference>
<dbReference type="SUPFAM" id="SSF53067">
    <property type="entry name" value="Actin-like ATPase domain"/>
    <property type="match status" value="2"/>
</dbReference>
<dbReference type="Gene3D" id="2.60.34.10">
    <property type="entry name" value="Substrate Binding Domain Of DNAk, Chain A, domain 1"/>
    <property type="match status" value="1"/>
</dbReference>
<keyword evidence="4" id="KW-0143">Chaperone</keyword>
<accession>A0A2W5T6Z1</accession>
<sequence>MSSEPIIGIDLGTTNSCAAYVDGYKDGQPNVKLIPYKGGEYTIPSIFAIDDKGNELIGYEAKRQWQLNPKNTIYGSKRLVGRSATSDIVESMKKIVQYGVKASHDNKEVTIEVARKEMTLQEVAARILNKIRDVASNHLKMPVNKAVVTVPAYFSDRQRQSVKDAGKLIGLEVVRIINEPTSAALAYGLGKHLNQKVCIYDLGGGTFDVSIIEIRGQVFEVKATGGDIFLGGIDFDNAMIHYVLTEFQSKTGIDLSTDPVAMQRIKDLAERTKIDLSAREEAPFNIPFITMTPQGQPLNIEMKFSRKLLEKLTSEHVDRTLKIVAKTLVESGLSTQEIDEVMLVGGQTRMPAVQDRLTKFFGKPPSKGVHPDEAVAIGAALYAFSLTDDTNLKLQLLDVIPMGIGLEKADGNMHVVFPRNSPIPNAKQITGTTSVNNQTELIMRIWQGDHEVARENEQLGEFTFSNIRQGPAGKVKVEITFDVNVEGILTMSARDPDTGKEMKTTVRVTQS</sequence>
<evidence type="ECO:0000256" key="4">
    <source>
        <dbReference type="ARBA" id="ARBA00023186"/>
    </source>
</evidence>
<organism evidence="6 7">
    <name type="scientific">Archangium gephyra</name>
    <dbReference type="NCBI Taxonomy" id="48"/>
    <lineage>
        <taxon>Bacteria</taxon>
        <taxon>Pseudomonadati</taxon>
        <taxon>Myxococcota</taxon>
        <taxon>Myxococcia</taxon>
        <taxon>Myxococcales</taxon>
        <taxon>Cystobacterineae</taxon>
        <taxon>Archangiaceae</taxon>
        <taxon>Archangium</taxon>
    </lineage>
</organism>
<dbReference type="Gene3D" id="3.30.420.40">
    <property type="match status" value="2"/>
</dbReference>
<dbReference type="PRINTS" id="PR00301">
    <property type="entry name" value="HEATSHOCK70"/>
</dbReference>
<protein>
    <submittedName>
        <fullName evidence="6">2-alkenal reductase</fullName>
    </submittedName>
</protein>
<evidence type="ECO:0000256" key="1">
    <source>
        <dbReference type="ARBA" id="ARBA00007381"/>
    </source>
</evidence>
<comment type="similarity">
    <text evidence="1 5">Belongs to the heat shock protein 70 family.</text>
</comment>
<evidence type="ECO:0000256" key="2">
    <source>
        <dbReference type="ARBA" id="ARBA00022741"/>
    </source>
</evidence>